<dbReference type="InterPro" id="IPR039197">
    <property type="entry name" value="Mrs1/Cce1"/>
</dbReference>
<protein>
    <recommendedName>
        <fullName evidence="2">Mitochondrial resolvase Ydc2 catalytic domain-containing protein</fullName>
    </recommendedName>
</protein>
<dbReference type="SUPFAM" id="SSF53098">
    <property type="entry name" value="Ribonuclease H-like"/>
    <property type="match status" value="1"/>
</dbReference>
<dbReference type="CDD" id="cd16963">
    <property type="entry name" value="CCE1"/>
    <property type="match status" value="1"/>
</dbReference>
<feature type="region of interest" description="Disordered" evidence="1">
    <location>
        <begin position="265"/>
        <end position="293"/>
    </location>
</feature>
<feature type="domain" description="Mitochondrial resolvase Ydc2 catalytic" evidence="2">
    <location>
        <begin position="108"/>
        <end position="378"/>
    </location>
</feature>
<dbReference type="Gene3D" id="3.30.420.10">
    <property type="entry name" value="Ribonuclease H-like superfamily/Ribonuclease H"/>
    <property type="match status" value="1"/>
</dbReference>
<dbReference type="InterPro" id="IPR036397">
    <property type="entry name" value="RNaseH_sf"/>
</dbReference>
<organism evidence="3 4">
    <name type="scientific">Saitoella complicata (strain BCRC 22490 / CBS 7301 / JCM 7358 / NBRC 10748 / NRRL Y-17804)</name>
    <dbReference type="NCBI Taxonomy" id="698492"/>
    <lineage>
        <taxon>Eukaryota</taxon>
        <taxon>Fungi</taxon>
        <taxon>Dikarya</taxon>
        <taxon>Ascomycota</taxon>
        <taxon>Taphrinomycotina</taxon>
        <taxon>Taphrinomycotina incertae sedis</taxon>
        <taxon>Saitoella</taxon>
    </lineage>
</organism>
<dbReference type="GO" id="GO:0000403">
    <property type="term" value="F:Y-form DNA binding"/>
    <property type="evidence" value="ECO:0007669"/>
    <property type="project" value="TreeGrafter"/>
</dbReference>
<dbReference type="GO" id="GO:0070336">
    <property type="term" value="F:flap-structured DNA binding"/>
    <property type="evidence" value="ECO:0007669"/>
    <property type="project" value="TreeGrafter"/>
</dbReference>
<dbReference type="InterPro" id="IPR012337">
    <property type="entry name" value="RNaseH-like_sf"/>
</dbReference>
<reference evidence="3 4" key="1">
    <citation type="journal article" date="2011" name="J. Gen. Appl. Microbiol.">
        <title>Draft genome sequencing of the enigmatic yeast Saitoella complicata.</title>
        <authorList>
            <person name="Nishida H."/>
            <person name="Hamamoto M."/>
            <person name="Sugiyama J."/>
        </authorList>
    </citation>
    <scope>NUCLEOTIDE SEQUENCE [LARGE SCALE GENOMIC DNA]</scope>
    <source>
        <strain evidence="3 4">NRRL Y-17804</strain>
    </source>
</reference>
<reference evidence="3 4" key="3">
    <citation type="journal article" date="2015" name="Genome Announc.">
        <title>Draft Genome Sequence of the Archiascomycetous Yeast Saitoella complicata.</title>
        <authorList>
            <person name="Yamauchi K."/>
            <person name="Kondo S."/>
            <person name="Hamamoto M."/>
            <person name="Takahashi Y."/>
            <person name="Ogura Y."/>
            <person name="Hayashi T."/>
            <person name="Nishida H."/>
        </authorList>
    </citation>
    <scope>NUCLEOTIDE SEQUENCE [LARGE SCALE GENOMIC DNA]</scope>
    <source>
        <strain evidence="3 4">NRRL Y-17804</strain>
    </source>
</reference>
<dbReference type="GO" id="GO:0004520">
    <property type="term" value="F:DNA endonuclease activity"/>
    <property type="evidence" value="ECO:0007669"/>
    <property type="project" value="TreeGrafter"/>
</dbReference>
<name>A0A0E9NFD0_SAICN</name>
<dbReference type="PANTHER" id="PTHR28072">
    <property type="entry name" value="CRUCIFORM CUTTING ENDONUCLEASE 1, MITOCHONDRIAL-RELATED"/>
    <property type="match status" value="1"/>
</dbReference>
<dbReference type="GO" id="GO:0005739">
    <property type="term" value="C:mitochondrion"/>
    <property type="evidence" value="ECO:0007669"/>
    <property type="project" value="TreeGrafter"/>
</dbReference>
<accession>A0A0E9NFD0</accession>
<dbReference type="STRING" id="698492.A0A0E9NFD0"/>
<comment type="caution">
    <text evidence="3">The sequence shown here is derived from an EMBL/GenBank/DDBJ whole genome shotgun (WGS) entry which is preliminary data.</text>
</comment>
<evidence type="ECO:0000313" key="4">
    <source>
        <dbReference type="Proteomes" id="UP000033140"/>
    </source>
</evidence>
<keyword evidence="4" id="KW-1185">Reference proteome</keyword>
<dbReference type="EMBL" id="BACD03000015">
    <property type="protein sequence ID" value="GAO48523.1"/>
    <property type="molecule type" value="Genomic_DNA"/>
</dbReference>
<dbReference type="Proteomes" id="UP000033140">
    <property type="component" value="Unassembled WGS sequence"/>
</dbReference>
<proteinExistence type="predicted"/>
<dbReference type="Pfam" id="PF09159">
    <property type="entry name" value="Ydc2-catalyt"/>
    <property type="match status" value="1"/>
</dbReference>
<dbReference type="GO" id="GO:0000402">
    <property type="term" value="F:crossed form four-way junction DNA binding"/>
    <property type="evidence" value="ECO:0007669"/>
    <property type="project" value="TreeGrafter"/>
</dbReference>
<evidence type="ECO:0000313" key="3">
    <source>
        <dbReference type="EMBL" id="GAO48523.1"/>
    </source>
</evidence>
<sequence>MTAGTDSKGSILNQRAFVVWNMHAGKFYIKPGSLKIKAFYGFHIHGMNQNALLLERLPKLTAKTLHSIATKCAVNTTGVKSVLISRLADELPRPRLPPSTNASKTCRILSIDMGVKNLAFCVLSVPAASLSSEKPIAPTVEAWQKLDMTSFAGYTDTTDFSPMLYARKAYLLSRTCLDSYSPSTVVIESQRYRSGGLATVQEWTIRVNMFESMLHAVWRTLAAEKAFEGEVWSSNSGRMTDLWLQGREIPLPKRKKKKVMMVEEQEGTTQATAEGGEGASLTPAAKKKTGRRKKQVKAAASKEGTIQATTEEEEVTKITASMSKRIRISLVKEWLLTREVIKVGEGAAEVAEHFMTATASAKQDDLADSMLHGMAWINA</sequence>
<dbReference type="InterPro" id="IPR015242">
    <property type="entry name" value="Ydc2_cat"/>
</dbReference>
<reference evidence="3 4" key="2">
    <citation type="journal article" date="2014" name="J. Gen. Appl. Microbiol.">
        <title>The early diverging ascomycetous budding yeast Saitoella complicata has three histone deacetylases belonging to the Clr6, Hos2, and Rpd3 lineages.</title>
        <authorList>
            <person name="Nishida H."/>
            <person name="Matsumoto T."/>
            <person name="Kondo S."/>
            <person name="Hamamoto M."/>
            <person name="Yoshikawa H."/>
        </authorList>
    </citation>
    <scope>NUCLEOTIDE SEQUENCE [LARGE SCALE GENOMIC DNA]</scope>
    <source>
        <strain evidence="3 4">NRRL Y-17804</strain>
    </source>
</reference>
<dbReference type="AlphaFoldDB" id="A0A0E9NFD0"/>
<evidence type="ECO:0000259" key="2">
    <source>
        <dbReference type="Pfam" id="PF09159"/>
    </source>
</evidence>
<evidence type="ECO:0000256" key="1">
    <source>
        <dbReference type="SAM" id="MobiDB-lite"/>
    </source>
</evidence>
<gene>
    <name evidence="3" type="ORF">G7K_2696-t1</name>
</gene>
<dbReference type="PANTHER" id="PTHR28072:SF1">
    <property type="entry name" value="CRUCIFORM CUTTING ENDONUCLEASE 1, MITOCHONDRIAL-RELATED"/>
    <property type="match status" value="1"/>
</dbReference>